<dbReference type="Pfam" id="PF00023">
    <property type="entry name" value="Ank"/>
    <property type="match status" value="1"/>
</dbReference>
<reference evidence="4 5" key="1">
    <citation type="submission" date="2019-09" db="EMBL/GenBank/DDBJ databases">
        <title>Draft genome sequence of various Type strains from the CCUG.</title>
        <authorList>
            <person name="Pineiro-Iglesias B."/>
            <person name="Tunovic T."/>
            <person name="Unosson C."/>
            <person name="Inganas E."/>
            <person name="Ohlen M."/>
            <person name="Cardew S."/>
            <person name="Jensie-Markopoulos S."/>
            <person name="Salva-Serra F."/>
            <person name="Jaen-Luchoro D."/>
            <person name="Karlsson R."/>
            <person name="Svensson-Stadler L."/>
            <person name="Chun J."/>
            <person name="Moore E."/>
        </authorList>
    </citation>
    <scope>NUCLEOTIDE SEQUENCE [LARGE SCALE GENOMIC DNA]</scope>
    <source>
        <strain evidence="4 5">CCUG 32756T</strain>
    </source>
</reference>
<comment type="caution">
    <text evidence="4">The sequence shown here is derived from an EMBL/GenBank/DDBJ whole genome shotgun (WGS) entry which is preliminary data.</text>
</comment>
<dbReference type="InterPro" id="IPR002110">
    <property type="entry name" value="Ankyrin_rpt"/>
</dbReference>
<feature type="repeat" description="ANK" evidence="3">
    <location>
        <begin position="702"/>
        <end position="734"/>
    </location>
</feature>
<name>A0A5M9QPE8_9HELI</name>
<keyword evidence="1" id="KW-0677">Repeat</keyword>
<dbReference type="PANTHER" id="PTHR24193">
    <property type="entry name" value="ANKYRIN REPEAT PROTEIN"/>
    <property type="match status" value="1"/>
</dbReference>
<dbReference type="GO" id="GO:0045944">
    <property type="term" value="P:positive regulation of transcription by RNA polymerase II"/>
    <property type="evidence" value="ECO:0007669"/>
    <property type="project" value="TreeGrafter"/>
</dbReference>
<dbReference type="GO" id="GO:0000976">
    <property type="term" value="F:transcription cis-regulatory region binding"/>
    <property type="evidence" value="ECO:0007669"/>
    <property type="project" value="TreeGrafter"/>
</dbReference>
<dbReference type="PROSITE" id="PS50088">
    <property type="entry name" value="ANK_REPEAT"/>
    <property type="match status" value="2"/>
</dbReference>
<evidence type="ECO:0000256" key="2">
    <source>
        <dbReference type="ARBA" id="ARBA00023043"/>
    </source>
</evidence>
<dbReference type="PANTHER" id="PTHR24193:SF121">
    <property type="entry name" value="ADA2A-CONTAINING COMPLEX COMPONENT 3, ISOFORM D"/>
    <property type="match status" value="1"/>
</dbReference>
<dbReference type="SMART" id="SM00248">
    <property type="entry name" value="ANK"/>
    <property type="match status" value="2"/>
</dbReference>
<dbReference type="Pfam" id="PF12796">
    <property type="entry name" value="Ank_2"/>
    <property type="match status" value="1"/>
</dbReference>
<evidence type="ECO:0000256" key="1">
    <source>
        <dbReference type="ARBA" id="ARBA00022737"/>
    </source>
</evidence>
<dbReference type="RefSeq" id="WP_150337088.1">
    <property type="nucleotide sequence ID" value="NZ_JAERIX010000055.1"/>
</dbReference>
<proteinExistence type="predicted"/>
<dbReference type="InterPro" id="IPR050663">
    <property type="entry name" value="Ankyrin-SOCS_Box"/>
</dbReference>
<organism evidence="4 5">
    <name type="scientific">Helicobacter canis</name>
    <dbReference type="NCBI Taxonomy" id="29419"/>
    <lineage>
        <taxon>Bacteria</taxon>
        <taxon>Pseudomonadati</taxon>
        <taxon>Campylobacterota</taxon>
        <taxon>Epsilonproteobacteria</taxon>
        <taxon>Campylobacterales</taxon>
        <taxon>Helicobacteraceae</taxon>
        <taxon>Helicobacter</taxon>
    </lineage>
</organism>
<dbReference type="AlphaFoldDB" id="A0A5M9QPE8"/>
<dbReference type="EMBL" id="VXKE01000010">
    <property type="protein sequence ID" value="KAA8710051.1"/>
    <property type="molecule type" value="Genomic_DNA"/>
</dbReference>
<sequence length="896" mass="100842">MKTFARFYGASEIICELCKILEIPHGSKELERLEIPHYGSKKLERFRKNDELSLREYGGMRDTLIKCIASVLRTDDLHSLEAILGNALEYYEKYCGHIETLGASQKQLDFATLVHFVIPFVAPLFEYIMDSKHEGLIIDRILPEIIGGGGEQSAVQKALVLITNDVDLKKYCEISGDHNRILTTLLINTNSAQAQDASDIKSDETLGKSVANWLNGSHTPSHKSIQAISQIASYCENLSPTQISSLLHIAKLVDGFFNWAGKYFGKELCEVLVAHYRLMNVFGVLESRGLLEQVLNTCASQAHGAKNALNILADYFAHNIFEICMLKNINQIPQEALKNFAKQLGYRFHIAHKHYFEYIDFFVPSRAFVPTCGDKILDCAIYLQSCMQALTNPKHIISFTEPQILELLDKSFESYAKAQGKLFTASLPDKPLNEKAFTDGLEEVKSLNAYKNDPYLHFMQGRFYAHKARNSHTKQKELLKLAQEHYLNALEYGKGVMGENYKKVVEEGMAVSANLTRQNTLDVNNAKAPLSKFYKNAYFLGLVSQADDVGYLVQYFRHKFTLLFYKDEQGILEQKRAKKQEKKFALFSPNHFTTDDETLKNLPIDFTKPNKMLTIYPNPVSQLAHTCGILDVESSKRLIDSGADVNWRKDDGGSVLIFALQGLGEPERQHYNEEQKQKALELCALLIPKMSQEALNTRLRKKKHTALSLAIALGLVEVAKLLLDSGADMDAHTCDRDNQSALYYCLQCIAWAKGNVSDPSAAISAMSKEQIIAASKGSLSESIFDDETLRNAYAMSNHPELSQATSAMITKGHKRFLQEHYAIFDLLLESTSNVDNVEKDCNDFTPLLFATEIGEVECVKKLIAKGANKEHKNSDGYNAYAIAEHFHHIELMSLLR</sequence>
<keyword evidence="2 3" id="KW-0040">ANK repeat</keyword>
<evidence type="ECO:0000313" key="4">
    <source>
        <dbReference type="EMBL" id="KAA8710051.1"/>
    </source>
</evidence>
<dbReference type="Proteomes" id="UP000323707">
    <property type="component" value="Unassembled WGS sequence"/>
</dbReference>
<feature type="repeat" description="ANK" evidence="3">
    <location>
        <begin position="842"/>
        <end position="874"/>
    </location>
</feature>
<gene>
    <name evidence="4" type="ORF">F4V45_03520</name>
</gene>
<protein>
    <submittedName>
        <fullName evidence="4">Ankyrin repeat domain-containing protein</fullName>
    </submittedName>
</protein>
<evidence type="ECO:0000313" key="5">
    <source>
        <dbReference type="Proteomes" id="UP000323707"/>
    </source>
</evidence>
<dbReference type="SUPFAM" id="SSF48403">
    <property type="entry name" value="Ankyrin repeat"/>
    <property type="match status" value="1"/>
</dbReference>
<dbReference type="PROSITE" id="PS50297">
    <property type="entry name" value="ANK_REP_REGION"/>
    <property type="match status" value="2"/>
</dbReference>
<evidence type="ECO:0000256" key="3">
    <source>
        <dbReference type="PROSITE-ProRule" id="PRU00023"/>
    </source>
</evidence>
<accession>A0A5M9QPE8</accession>
<dbReference type="Gene3D" id="1.25.40.20">
    <property type="entry name" value="Ankyrin repeat-containing domain"/>
    <property type="match status" value="2"/>
</dbReference>
<dbReference type="InterPro" id="IPR036770">
    <property type="entry name" value="Ankyrin_rpt-contain_sf"/>
</dbReference>